<protein>
    <submittedName>
        <fullName evidence="2">Uncharacterized protein</fullName>
    </submittedName>
</protein>
<dbReference type="Proteomes" id="UP000287023">
    <property type="component" value="Unassembled WGS sequence"/>
</dbReference>
<dbReference type="AlphaFoldDB" id="A0A433KR95"/>
<keyword evidence="1" id="KW-0732">Signal</keyword>
<dbReference type="EMBL" id="RZHF01000010">
    <property type="protein sequence ID" value="RUR32112.1"/>
    <property type="molecule type" value="Genomic_DNA"/>
</dbReference>
<dbReference type="RefSeq" id="WP_127061331.1">
    <property type="nucleotide sequence ID" value="NZ_RZHF01000010.1"/>
</dbReference>
<proteinExistence type="predicted"/>
<evidence type="ECO:0000313" key="3">
    <source>
        <dbReference type="Proteomes" id="UP000287023"/>
    </source>
</evidence>
<evidence type="ECO:0000313" key="2">
    <source>
        <dbReference type="EMBL" id="RUR32112.1"/>
    </source>
</evidence>
<keyword evidence="3" id="KW-1185">Reference proteome</keyword>
<accession>A0A433KR95</accession>
<comment type="caution">
    <text evidence="2">The sequence shown here is derived from an EMBL/GenBank/DDBJ whole genome shotgun (WGS) entry which is preliminary data.</text>
</comment>
<organism evidence="2 3">
    <name type="scientific">Vreelandella nanhaiensis</name>
    <dbReference type="NCBI Taxonomy" id="1258546"/>
    <lineage>
        <taxon>Bacteria</taxon>
        <taxon>Pseudomonadati</taxon>
        <taxon>Pseudomonadota</taxon>
        <taxon>Gammaproteobacteria</taxon>
        <taxon>Oceanospirillales</taxon>
        <taxon>Halomonadaceae</taxon>
        <taxon>Vreelandella</taxon>
    </lineage>
</organism>
<gene>
    <name evidence="2" type="ORF">ELY38_08350</name>
</gene>
<dbReference type="OrthoDB" id="6432403at2"/>
<reference evidence="2 3" key="1">
    <citation type="submission" date="2018-12" db="EMBL/GenBank/DDBJ databases">
        <title>three novel Halomonas strain isolated from plants.</title>
        <authorList>
            <person name="Sun C."/>
        </authorList>
    </citation>
    <scope>NUCLEOTIDE SEQUENCE [LARGE SCALE GENOMIC DNA]</scope>
    <source>
        <strain evidence="2 3">JCM 18142</strain>
    </source>
</reference>
<feature type="chain" id="PRO_5019376985" evidence="1">
    <location>
        <begin position="21"/>
        <end position="117"/>
    </location>
</feature>
<name>A0A433KR95_9GAMM</name>
<sequence>MHKIGLIALFSLLVSANTYADSPTLGEFFDGAQECSNEVVITSQPLREQNGGMITLKSVPFDEIDISQYDIATSQHSIIQLIPVAESTYLDGSSAGSAWRNCMAGKGLPVPTGTQTN</sequence>
<feature type="signal peptide" evidence="1">
    <location>
        <begin position="1"/>
        <end position="20"/>
    </location>
</feature>
<evidence type="ECO:0000256" key="1">
    <source>
        <dbReference type="SAM" id="SignalP"/>
    </source>
</evidence>